<dbReference type="PANTHER" id="PTHR19980">
    <property type="entry name" value="RNA CLEAVAGE STIMULATION FACTOR"/>
    <property type="match status" value="1"/>
</dbReference>
<keyword evidence="2 3" id="KW-0539">Nucleus</keyword>
<dbReference type="InterPro" id="IPR045243">
    <property type="entry name" value="Rna14-like"/>
</dbReference>
<dbReference type="EMBL" id="SEOQ01001335">
    <property type="protein sequence ID" value="TFY52290.1"/>
    <property type="molecule type" value="Genomic_DNA"/>
</dbReference>
<feature type="compositionally biased region" description="Low complexity" evidence="4">
    <location>
        <begin position="768"/>
        <end position="778"/>
    </location>
</feature>
<feature type="region of interest" description="Disordered" evidence="4">
    <location>
        <begin position="77"/>
        <end position="117"/>
    </location>
</feature>
<dbReference type="PANTHER" id="PTHR19980:SF0">
    <property type="entry name" value="CLEAVAGE STIMULATION FACTOR SUBUNIT 3"/>
    <property type="match status" value="1"/>
</dbReference>
<dbReference type="SMART" id="SM00386">
    <property type="entry name" value="HAT"/>
    <property type="match status" value="7"/>
</dbReference>
<feature type="region of interest" description="Disordered" evidence="4">
    <location>
        <begin position="739"/>
        <end position="864"/>
    </location>
</feature>
<feature type="compositionally biased region" description="Polar residues" evidence="4">
    <location>
        <begin position="106"/>
        <end position="117"/>
    </location>
</feature>
<evidence type="ECO:0000256" key="4">
    <source>
        <dbReference type="SAM" id="MobiDB-lite"/>
    </source>
</evidence>
<feature type="compositionally biased region" description="Gly residues" evidence="4">
    <location>
        <begin position="930"/>
        <end position="939"/>
    </location>
</feature>
<feature type="compositionally biased region" description="Low complexity" evidence="4">
    <location>
        <begin position="740"/>
        <end position="749"/>
    </location>
</feature>
<dbReference type="InterPro" id="IPR003107">
    <property type="entry name" value="HAT"/>
</dbReference>
<feature type="compositionally biased region" description="Basic and acidic residues" evidence="4">
    <location>
        <begin position="553"/>
        <end position="563"/>
    </location>
</feature>
<dbReference type="OrthoDB" id="26282at2759"/>
<dbReference type="GO" id="GO:0003729">
    <property type="term" value="F:mRNA binding"/>
    <property type="evidence" value="ECO:0007669"/>
    <property type="project" value="TreeGrafter"/>
</dbReference>
<feature type="region of interest" description="Disordered" evidence="4">
    <location>
        <begin position="901"/>
        <end position="939"/>
    </location>
</feature>
<dbReference type="InterPro" id="IPR008847">
    <property type="entry name" value="Suf"/>
</dbReference>
<dbReference type="InterPro" id="IPR011990">
    <property type="entry name" value="TPR-like_helical_dom_sf"/>
</dbReference>
<feature type="compositionally biased region" description="Basic and acidic residues" evidence="4">
    <location>
        <begin position="157"/>
        <end position="174"/>
    </location>
</feature>
<keyword evidence="3" id="KW-0963">Cytoplasm</keyword>
<evidence type="ECO:0000313" key="7">
    <source>
        <dbReference type="Proteomes" id="UP000298327"/>
    </source>
</evidence>
<proteinExistence type="predicted"/>
<feature type="compositionally biased region" description="Low complexity" evidence="4">
    <location>
        <begin position="541"/>
        <end position="552"/>
    </location>
</feature>
<dbReference type="STRING" id="205917.A0A4Y9XQ77"/>
<evidence type="ECO:0000313" key="6">
    <source>
        <dbReference type="EMBL" id="TFY52290.1"/>
    </source>
</evidence>
<keyword evidence="7" id="KW-1185">Reference proteome</keyword>
<dbReference type="GO" id="GO:0180010">
    <property type="term" value="P:co-transcriptional mRNA 3'-end processing, cleavage and polyadenylation pathway"/>
    <property type="evidence" value="ECO:0007669"/>
    <property type="project" value="UniProtKB-UniRule"/>
</dbReference>
<feature type="region of interest" description="Disordered" evidence="4">
    <location>
        <begin position="520"/>
        <end position="563"/>
    </location>
</feature>
<dbReference type="GO" id="GO:0005737">
    <property type="term" value="C:cytoplasm"/>
    <property type="evidence" value="ECO:0007669"/>
    <property type="project" value="UniProtKB-SubCell"/>
</dbReference>
<dbReference type="AlphaFoldDB" id="A0A4Y9XQ77"/>
<evidence type="ECO:0000256" key="1">
    <source>
        <dbReference type="ARBA" id="ARBA00022737"/>
    </source>
</evidence>
<sequence length="939" mass="106533">MRQDGQYWTREQKDDPHKKLPFTSTIIVGSMPVNQRKVPHPERSANVVFREVAYFRYCFVVVVVVVVDSGPPPSYVLASSYKVSPPSDKQIESTPDAMSEPPAAEQQLSQSSDTTQPSQEILEVLQQLNVVRKPTPPDGQNGSMKEDPDTPMEPPSEWDRQRAQLREKPHDPEGWNKLVDIAESSGDLEKIKETYEALLEMYPNTASAQIAYLSHFLNPGSFQFAESLFKRFLLKSPSVELLRFYVTYVRRMNVEPDTRDTVRKAYEFALNHGGQDKDSGDIWMDYIQFLRAGETNSTWEEQQKMDALRKVYHRAVQIPLENVETLWKELEAFENGLNRITAKKFMNDLSPAYMQARTVLRLLQRHLGPLFPPLPSSASSRPPLYLPRLPTFNTAERALVGSWKSYLRWEESNPLEIEEKDKATLIARVQGVYRKALIRMRFYGEIWYMAYVWTNSVGKSEEAVNILKAGIEANPSSFLLNFAYAETLEVNNAYAEVHAVYDKFLNVLRQDLDEFEKRVKEAGPTPPSTQTQSQGNELGVQSQNSSFNSQASDSDKPPRSKDLKDRRTEYGLVWTMYMRFARRAEGLKSSRNVFGKARREKWTPWEVYESAALMEYHCTKDMGVASRIFEKGLEAFGDEVDFVSHYLGFLLSVNDENNARALFERVINSFPADRARVLWERWARHEYQYGDLAAARKLEKRMAEVYPNDPPIKRFAQRHTYHSTDAIASRDLGLAMARQTSNGSTNGSSPSLGRTETQQSLLGPLPSQPTAAPAQTHAAPPPAQHKRAPSPEAKRREDSYGPPAYKRQRPSSPLPRDRWEGHGRRRYNSPSWDRDRDRDGPPPRGRGGGPVGAPPPPKEEEDKTVTLPLPIARFVGALPNPATFDGPVFRTDDLMQVFRNAVIPSATRARSPPPPPRGGGRPPPDYGPYQGPGGGRRRY</sequence>
<evidence type="ECO:0000259" key="5">
    <source>
        <dbReference type="Pfam" id="PF05843"/>
    </source>
</evidence>
<evidence type="ECO:0000256" key="3">
    <source>
        <dbReference type="RuleBase" id="RU369035"/>
    </source>
</evidence>
<keyword evidence="3" id="KW-0507">mRNA processing</keyword>
<comment type="caution">
    <text evidence="6">The sequence shown here is derived from an EMBL/GenBank/DDBJ whole genome shotgun (WGS) entry which is preliminary data.</text>
</comment>
<feature type="region of interest" description="Disordered" evidence="4">
    <location>
        <begin position="131"/>
        <end position="175"/>
    </location>
</feature>
<feature type="compositionally biased region" description="Polar residues" evidence="4">
    <location>
        <begin position="750"/>
        <end position="761"/>
    </location>
</feature>
<feature type="region of interest" description="Disordered" evidence="4">
    <location>
        <begin position="1"/>
        <end position="20"/>
    </location>
</feature>
<feature type="compositionally biased region" description="Basic and acidic residues" evidence="4">
    <location>
        <begin position="832"/>
        <end position="841"/>
    </location>
</feature>
<dbReference type="GO" id="GO:0005634">
    <property type="term" value="C:nucleus"/>
    <property type="evidence" value="ECO:0007669"/>
    <property type="project" value="UniProtKB-SubCell"/>
</dbReference>
<dbReference type="Pfam" id="PF05843">
    <property type="entry name" value="Suf"/>
    <property type="match status" value="1"/>
</dbReference>
<dbReference type="SUPFAM" id="SSF48452">
    <property type="entry name" value="TPR-like"/>
    <property type="match status" value="2"/>
</dbReference>
<accession>A0A4Y9XQ77</accession>
<dbReference type="Gene3D" id="1.25.40.1040">
    <property type="match status" value="1"/>
</dbReference>
<feature type="domain" description="Suppressor of forked" evidence="5">
    <location>
        <begin position="161"/>
        <end position="732"/>
    </location>
</feature>
<comment type="subcellular location">
    <subcellularLocation>
        <location evidence="3">Nucleus</location>
    </subcellularLocation>
    <subcellularLocation>
        <location evidence="3">Cytoplasm</location>
    </subcellularLocation>
    <text evidence="3">Nucleus and/or cytoplasm.</text>
</comment>
<comment type="function">
    <text evidence="3">Component of the cleavage factor IA (CFIA) complex, which is involved in the endonucleolytic cleavage during polyadenylation-dependent pre-mRNA 3'-end formation.</text>
</comment>
<reference evidence="6 7" key="1">
    <citation type="submission" date="2019-02" db="EMBL/GenBank/DDBJ databases">
        <title>Genome sequencing of the rare red list fungi Dentipellis fragilis.</title>
        <authorList>
            <person name="Buettner E."/>
            <person name="Kellner H."/>
        </authorList>
    </citation>
    <scope>NUCLEOTIDE SEQUENCE [LARGE SCALE GENOMIC DNA]</scope>
    <source>
        <strain evidence="6 7">DSM 105465</strain>
    </source>
</reference>
<feature type="compositionally biased region" description="Pro residues" evidence="4">
    <location>
        <begin position="911"/>
        <end position="926"/>
    </location>
</feature>
<gene>
    <name evidence="6" type="ORF">EVG20_g10614</name>
</gene>
<evidence type="ECO:0000256" key="2">
    <source>
        <dbReference type="ARBA" id="ARBA00023242"/>
    </source>
</evidence>
<dbReference type="Proteomes" id="UP000298327">
    <property type="component" value="Unassembled WGS sequence"/>
</dbReference>
<organism evidence="6 7">
    <name type="scientific">Dentipellis fragilis</name>
    <dbReference type="NCBI Taxonomy" id="205917"/>
    <lineage>
        <taxon>Eukaryota</taxon>
        <taxon>Fungi</taxon>
        <taxon>Dikarya</taxon>
        <taxon>Basidiomycota</taxon>
        <taxon>Agaricomycotina</taxon>
        <taxon>Agaricomycetes</taxon>
        <taxon>Russulales</taxon>
        <taxon>Hericiaceae</taxon>
        <taxon>Dentipellis</taxon>
    </lineage>
</organism>
<protein>
    <recommendedName>
        <fullName evidence="3">mRNA 3'-end-processing protein RNA14</fullName>
    </recommendedName>
</protein>
<keyword evidence="1" id="KW-0677">Repeat</keyword>
<feature type="compositionally biased region" description="Polar residues" evidence="4">
    <location>
        <begin position="528"/>
        <end position="540"/>
    </location>
</feature>
<name>A0A4Y9XQ77_9AGAM</name>